<dbReference type="RefSeq" id="WP_171469534.1">
    <property type="nucleotide sequence ID" value="NZ_CP053452.2"/>
</dbReference>
<keyword evidence="1" id="KW-0732">Signal</keyword>
<gene>
    <name evidence="2" type="ORF">FTUN_0832</name>
</gene>
<evidence type="ECO:0000313" key="3">
    <source>
        <dbReference type="Proteomes" id="UP000503447"/>
    </source>
</evidence>
<evidence type="ECO:0000313" key="2">
    <source>
        <dbReference type="EMBL" id="QJW93326.1"/>
    </source>
</evidence>
<keyword evidence="3" id="KW-1185">Reference proteome</keyword>
<proteinExistence type="predicted"/>
<reference evidence="3" key="1">
    <citation type="submission" date="2020-05" db="EMBL/GenBank/DDBJ databases">
        <title>Frigoriglobus tundricola gen. nov., sp. nov., a psychrotolerant cellulolytic planctomycete of the family Gemmataceae with two divergent copies of 16S rRNA gene.</title>
        <authorList>
            <person name="Kulichevskaya I.S."/>
            <person name="Ivanova A.A."/>
            <person name="Naumoff D.G."/>
            <person name="Beletsky A.V."/>
            <person name="Rijpstra W.I.C."/>
            <person name="Sinninghe Damste J.S."/>
            <person name="Mardanov A.V."/>
            <person name="Ravin N.V."/>
            <person name="Dedysh S.N."/>
        </authorList>
    </citation>
    <scope>NUCLEOTIDE SEQUENCE [LARGE SCALE GENOMIC DNA]</scope>
    <source>
        <strain evidence="3">PL17</strain>
    </source>
</reference>
<name>A0A6M5YJ73_9BACT</name>
<dbReference type="KEGG" id="ftj:FTUN_0832"/>
<sequence>MATAVRLVASLAAALFASAPAVAQPTAPPPHPVLADVAKEYKRLGLPLPPAHAELVRINRDRYSAFHPEDLPEERYDVAYRVPAAKSGGRVRYWEVEYRGVGLREREYVEPAAVEGAESTSDVMRAVAFRDGDYLLAFAVQCQERGRFDLATRLYAQAREEFGEDEKPLTVFENLHLIAWVYWRKQTTERGTDRAQDLRRLLELAEEDPSLRTPSNDRFLRRLERTVAPRKSKPGTVEALIDELTEYWDDPLGFPQKPAERASYWKLAELGFDAVPALIEHLGDDRLTRTYIPGALPFGGDDLTVGHLCSQLLFDLSARTIGGKYSELVDDRLDPVEVRKWFEKAKQVGEEKWLLDHALPSDTSKAIVYDRGRAVIFGKAFENPSYFEPHFVRAIGAKYPARLATVYRAMLKTSVAGGLFNDFVTEIVASKLPREQTCALLEEGAASDDLDHRLFALKGLARLDRALLRKHLRATLNRIWLLAWLGHSDVQGAYEFARLTEAADDRACWDALALVTKNVSVESRMKLIWGIEPEGPPDRKDPRRLHRIRFLVQFLGDRIVEVDEEGTRTEVRDYAATQLAGVLGFTMKRREFNYTPVHDGSRGVFSRSYFRAAVWEAAVRELDEK</sequence>
<dbReference type="Proteomes" id="UP000503447">
    <property type="component" value="Chromosome"/>
</dbReference>
<dbReference type="AlphaFoldDB" id="A0A6M5YJ73"/>
<accession>A0A6M5YJ73</accession>
<feature type="chain" id="PRO_5026788773" evidence="1">
    <location>
        <begin position="24"/>
        <end position="625"/>
    </location>
</feature>
<dbReference type="EMBL" id="CP053452">
    <property type="protein sequence ID" value="QJW93326.1"/>
    <property type="molecule type" value="Genomic_DNA"/>
</dbReference>
<protein>
    <submittedName>
        <fullName evidence="2">Uncharacterized protein</fullName>
    </submittedName>
</protein>
<feature type="signal peptide" evidence="1">
    <location>
        <begin position="1"/>
        <end position="23"/>
    </location>
</feature>
<organism evidence="2 3">
    <name type="scientific">Frigoriglobus tundricola</name>
    <dbReference type="NCBI Taxonomy" id="2774151"/>
    <lineage>
        <taxon>Bacteria</taxon>
        <taxon>Pseudomonadati</taxon>
        <taxon>Planctomycetota</taxon>
        <taxon>Planctomycetia</taxon>
        <taxon>Gemmatales</taxon>
        <taxon>Gemmataceae</taxon>
        <taxon>Frigoriglobus</taxon>
    </lineage>
</organism>
<evidence type="ECO:0000256" key="1">
    <source>
        <dbReference type="SAM" id="SignalP"/>
    </source>
</evidence>